<keyword evidence="4" id="KW-1185">Reference proteome</keyword>
<sequence length="193" mass="20765">MTQIVSFTTWLSVLLFLYAGWTDFRTWKIPNTLVLALVTLYALRAAAVMLGSEDVGATLFASTGIGGDVGAGLLMFALGVVLWAVRMFGAGDAKLFLPIGLFVGWHGMLPFSIFLLVLGVATLLMLRLPVPLPFRHLAFFMRIEEIRASRKVPYGVVMVFAALLTLALPSAETDASARSASKAPGVAARLFTV</sequence>
<feature type="domain" description="Prepilin type IV endopeptidase peptidase" evidence="2">
    <location>
        <begin position="11"/>
        <end position="122"/>
    </location>
</feature>
<organism evidence="3 4">
    <name type="scientific">Rhizobium gallicum bv. gallicum R602sp</name>
    <dbReference type="NCBI Taxonomy" id="1041138"/>
    <lineage>
        <taxon>Bacteria</taxon>
        <taxon>Pseudomonadati</taxon>
        <taxon>Pseudomonadota</taxon>
        <taxon>Alphaproteobacteria</taxon>
        <taxon>Hyphomicrobiales</taxon>
        <taxon>Rhizobiaceae</taxon>
        <taxon>Rhizobium/Agrobacterium group</taxon>
        <taxon>Rhizobium</taxon>
    </lineage>
</organism>
<protein>
    <recommendedName>
        <fullName evidence="2">Prepilin type IV endopeptidase peptidase domain-containing protein</fullName>
    </recommendedName>
</protein>
<feature type="transmembrane region" description="Helical" evidence="1">
    <location>
        <begin position="105"/>
        <end position="130"/>
    </location>
</feature>
<dbReference type="Proteomes" id="UP000031368">
    <property type="component" value="Chromosome"/>
</dbReference>
<dbReference type="Pfam" id="PF01478">
    <property type="entry name" value="Peptidase_A24"/>
    <property type="match status" value="1"/>
</dbReference>
<evidence type="ECO:0000256" key="1">
    <source>
        <dbReference type="SAM" id="Phobius"/>
    </source>
</evidence>
<dbReference type="Gene3D" id="1.20.120.1220">
    <property type="match status" value="1"/>
</dbReference>
<dbReference type="AlphaFoldDB" id="A0A0B4X042"/>
<dbReference type="GO" id="GO:0016020">
    <property type="term" value="C:membrane"/>
    <property type="evidence" value="ECO:0007669"/>
    <property type="project" value="InterPro"/>
</dbReference>
<dbReference type="GO" id="GO:0004190">
    <property type="term" value="F:aspartic-type endopeptidase activity"/>
    <property type="evidence" value="ECO:0007669"/>
    <property type="project" value="InterPro"/>
</dbReference>
<dbReference type="RefSeq" id="WP_082046481.1">
    <property type="nucleotide sequence ID" value="NZ_CP006877.1"/>
</dbReference>
<keyword evidence="1" id="KW-0472">Membrane</keyword>
<feature type="transmembrane region" description="Helical" evidence="1">
    <location>
        <begin position="59"/>
        <end position="85"/>
    </location>
</feature>
<proteinExistence type="predicted"/>
<dbReference type="InterPro" id="IPR000045">
    <property type="entry name" value="Prepilin_IV_endopep_pep"/>
</dbReference>
<dbReference type="HOGENOM" id="CLU_1554031_0_0_5"/>
<evidence type="ECO:0000313" key="3">
    <source>
        <dbReference type="EMBL" id="AJD39907.1"/>
    </source>
</evidence>
<gene>
    <name evidence="3" type="ORF">RGR602_CH00540</name>
</gene>
<keyword evidence="1" id="KW-1133">Transmembrane helix</keyword>
<keyword evidence="1" id="KW-0812">Transmembrane</keyword>
<accession>A0A0B4X042</accession>
<reference evidence="3 4" key="1">
    <citation type="submission" date="2013-11" db="EMBL/GenBank/DDBJ databases">
        <title>Complete genome sequence of Rhizobium gallicum bv. gallicum R602.</title>
        <authorList>
            <person name="Bustos P."/>
            <person name="Santamaria R.I."/>
            <person name="Lozano L."/>
            <person name="Acosta J.L."/>
            <person name="Ormeno-Orrillo E."/>
            <person name="Rogel M.A."/>
            <person name="Romero D."/>
            <person name="Cevallos M.A."/>
            <person name="Martinez-Romero E."/>
            <person name="Gonzalez V."/>
        </authorList>
    </citation>
    <scope>NUCLEOTIDE SEQUENCE [LARGE SCALE GENOMIC DNA]</scope>
    <source>
        <strain evidence="3 4">R602</strain>
    </source>
</reference>
<evidence type="ECO:0000259" key="2">
    <source>
        <dbReference type="Pfam" id="PF01478"/>
    </source>
</evidence>
<dbReference type="KEGG" id="rga:RGR602_CH00540"/>
<dbReference type="EMBL" id="CP006877">
    <property type="protein sequence ID" value="AJD39907.1"/>
    <property type="molecule type" value="Genomic_DNA"/>
</dbReference>
<name>A0A0B4X042_9HYPH</name>
<feature type="transmembrane region" description="Helical" evidence="1">
    <location>
        <begin position="29"/>
        <end position="47"/>
    </location>
</feature>
<evidence type="ECO:0000313" key="4">
    <source>
        <dbReference type="Proteomes" id="UP000031368"/>
    </source>
</evidence>